<dbReference type="EMBL" id="CP028844">
    <property type="protein sequence ID" value="AWB25895.1"/>
    <property type="molecule type" value="Genomic_DNA"/>
</dbReference>
<evidence type="ECO:0000313" key="7">
    <source>
        <dbReference type="Proteomes" id="UP000244755"/>
    </source>
</evidence>
<keyword evidence="3" id="KW-0964">Secreted</keyword>
<dbReference type="OrthoDB" id="9808068at2"/>
<protein>
    <recommendedName>
        <fullName evidence="3">Flagellin</fullName>
    </recommendedName>
</protein>
<feature type="domain" description="Flagellin C-terminal" evidence="5">
    <location>
        <begin position="556"/>
        <end position="641"/>
    </location>
</feature>
<evidence type="ECO:0000256" key="1">
    <source>
        <dbReference type="ARBA" id="ARBA00005709"/>
    </source>
</evidence>
<dbReference type="SUPFAM" id="SSF64518">
    <property type="entry name" value="Phase 1 flagellin"/>
    <property type="match status" value="2"/>
</dbReference>
<keyword evidence="6" id="KW-0966">Cell projection</keyword>
<comment type="similarity">
    <text evidence="1 3">Belongs to the bacterial flagellin family.</text>
</comment>
<sequence length="642" mass="64568">MSSDITLSAATRQNLLSLQDTASLLSTTQTRLSSGKKVNSALDNPSSYFTAQGLSSRSSSLSGLLDAVSNGIQTIQAANTGITKLKSLTDQLKSVAQQALGSSNAFVAKAAISSTALTGATADNLLSTGATSVLADTALSTNTSGVAANKTGNVDVSTQTAIQTALFTAGATSLTMSIDGVSITLNKNVDDTSQSTLVSSINSQLKAGGSNVQAAISGNFIKLAGSTDGATFSVDSTANTKLGFGITANAAGQFLVNGTFSPTATTLATAIGFTAGDSFTVNGQSVMVSKSDTLSSLAQKVGTATGGTVSASFDSTTRKFTFTAADASTAINLGDGSTATAKVTNLGFTAFKSYAAGQGATTIQQYTTPPALVGVNYQSFNASALANSSIAVKVANGTTVNVAFGTGSGQISSLTQLNAALAPANAMASLDSSTGQLKITTTNESGADALQLTATGTLNPFSSGTSTAIIAGDGANTRNGLVNTYNNLLTQIDQMALDSGFNGTNLLAGDTLNIAFNEKGTSSLKIQGSSVTSSSIGLSAIGQVDFQDTNSINDVMKKITSASNSLKNQASSLGANLAVVQNRQDFTKQMINVLDTGAANLTNADLNEEAANSQALSTRNSLGISALSLANQAQQGILQLLR</sequence>
<evidence type="ECO:0000259" key="4">
    <source>
        <dbReference type="Pfam" id="PF00669"/>
    </source>
</evidence>
<dbReference type="AlphaFoldDB" id="A0A2R4WWK1"/>
<gene>
    <name evidence="6" type="ORF">DA075_34310</name>
</gene>
<comment type="subcellular location">
    <subcellularLocation>
        <location evidence="3">Secreted</location>
    </subcellularLocation>
    <subcellularLocation>
        <location evidence="3">Bacterial flagellum</location>
    </subcellularLocation>
</comment>
<dbReference type="KEGG" id="mee:DA075_34310"/>
<keyword evidence="7" id="KW-1185">Reference proteome</keyword>
<keyword evidence="6" id="KW-0282">Flagellum</keyword>
<evidence type="ECO:0000256" key="2">
    <source>
        <dbReference type="ARBA" id="ARBA00023143"/>
    </source>
</evidence>
<dbReference type="Gene3D" id="1.20.1330.10">
    <property type="entry name" value="f41 fragment of flagellin, N-terminal domain"/>
    <property type="match status" value="1"/>
</dbReference>
<dbReference type="Pfam" id="PF00700">
    <property type="entry name" value="Flagellin_C"/>
    <property type="match status" value="1"/>
</dbReference>
<accession>A0A2R4WWK1</accession>
<evidence type="ECO:0000259" key="5">
    <source>
        <dbReference type="Pfam" id="PF00700"/>
    </source>
</evidence>
<proteinExistence type="inferred from homology"/>
<dbReference type="InterPro" id="IPR001029">
    <property type="entry name" value="Flagellin_N"/>
</dbReference>
<dbReference type="Pfam" id="PF00669">
    <property type="entry name" value="Flagellin_N"/>
    <property type="match status" value="1"/>
</dbReference>
<dbReference type="InterPro" id="IPR046358">
    <property type="entry name" value="Flagellin_C"/>
</dbReference>
<keyword evidence="2 3" id="KW-0975">Bacterial flagellum</keyword>
<comment type="function">
    <text evidence="3">Flagellin is the subunit protein which polymerizes to form the filaments of bacterial flagella.</text>
</comment>
<evidence type="ECO:0000256" key="3">
    <source>
        <dbReference type="RuleBase" id="RU362073"/>
    </source>
</evidence>
<dbReference type="GO" id="GO:0005198">
    <property type="term" value="F:structural molecule activity"/>
    <property type="evidence" value="ECO:0007669"/>
    <property type="project" value="UniProtKB-UniRule"/>
</dbReference>
<name>A0A2R4WWK1_9HYPH</name>
<dbReference type="RefSeq" id="WP_099957517.1">
    <property type="nucleotide sequence ID" value="NZ_CP028844.1"/>
</dbReference>
<reference evidence="6 7" key="1">
    <citation type="submission" date="2018-04" db="EMBL/GenBank/DDBJ databases">
        <title>Methylobacterium sp. PR1016A genome.</title>
        <authorList>
            <person name="Park W."/>
        </authorList>
    </citation>
    <scope>NUCLEOTIDE SEQUENCE [LARGE SCALE GENOMIC DNA]</scope>
    <source>
        <strain evidence="6 7">PR1016A</strain>
    </source>
</reference>
<organism evidence="6 7">
    <name type="scientific">Methylobacterium currus</name>
    <dbReference type="NCBI Taxonomy" id="2051553"/>
    <lineage>
        <taxon>Bacteria</taxon>
        <taxon>Pseudomonadati</taxon>
        <taxon>Pseudomonadota</taxon>
        <taxon>Alphaproteobacteria</taxon>
        <taxon>Hyphomicrobiales</taxon>
        <taxon>Methylobacteriaceae</taxon>
        <taxon>Methylobacterium</taxon>
    </lineage>
</organism>
<dbReference type="GO" id="GO:0005576">
    <property type="term" value="C:extracellular region"/>
    <property type="evidence" value="ECO:0007669"/>
    <property type="project" value="UniProtKB-SubCell"/>
</dbReference>
<evidence type="ECO:0000313" key="6">
    <source>
        <dbReference type="EMBL" id="AWB25895.1"/>
    </source>
</evidence>
<dbReference type="Proteomes" id="UP000244755">
    <property type="component" value="Chromosome 2"/>
</dbReference>
<feature type="domain" description="Flagellin N-terminal" evidence="4">
    <location>
        <begin position="10"/>
        <end position="113"/>
    </location>
</feature>
<dbReference type="GO" id="GO:0009288">
    <property type="term" value="C:bacterial-type flagellum"/>
    <property type="evidence" value="ECO:0007669"/>
    <property type="project" value="UniProtKB-SubCell"/>
</dbReference>
<keyword evidence="6" id="KW-0969">Cilium</keyword>